<name>A0A914Q9F0_9BILA</name>
<organism evidence="1 2">
    <name type="scientific">Panagrolaimus davidi</name>
    <dbReference type="NCBI Taxonomy" id="227884"/>
    <lineage>
        <taxon>Eukaryota</taxon>
        <taxon>Metazoa</taxon>
        <taxon>Ecdysozoa</taxon>
        <taxon>Nematoda</taxon>
        <taxon>Chromadorea</taxon>
        <taxon>Rhabditida</taxon>
        <taxon>Tylenchina</taxon>
        <taxon>Panagrolaimomorpha</taxon>
        <taxon>Panagrolaimoidea</taxon>
        <taxon>Panagrolaimidae</taxon>
        <taxon>Panagrolaimus</taxon>
    </lineage>
</organism>
<protein>
    <submittedName>
        <fullName evidence="2">Uncharacterized protein</fullName>
    </submittedName>
</protein>
<sequence length="257" mass="28612">MDESTSADLKESCFSHISILNKSVIKEENFEVEVKNVKSEFAEYQDEACTSSSISEIVVAAVPSSSKSIQSTIKKVKTEVMEPVPECFDKINQPPLKKIRLMPNIVPSSSFSNQVYSLKSIKNPPKFIPPRKSYIPSSVNAMTADKYETISTRGGICPIIFCTPDKQFCYGFTPPMESTCTCLGCNELIENYAAKFGNAKPATISMIKNIQGIINISLKNVAHICKPKKYLEMRSVVQKIVRMSKEKENNFCSCLFG</sequence>
<reference evidence="2" key="1">
    <citation type="submission" date="2022-11" db="UniProtKB">
        <authorList>
            <consortium name="WormBaseParasite"/>
        </authorList>
    </citation>
    <scope>IDENTIFICATION</scope>
</reference>
<evidence type="ECO:0000313" key="1">
    <source>
        <dbReference type="Proteomes" id="UP000887578"/>
    </source>
</evidence>
<accession>A0A914Q9F0</accession>
<dbReference type="WBParaSite" id="PDA_v2.g25740.t1">
    <property type="protein sequence ID" value="PDA_v2.g25740.t1"/>
    <property type="gene ID" value="PDA_v2.g25740"/>
</dbReference>
<proteinExistence type="predicted"/>
<dbReference type="Proteomes" id="UP000887578">
    <property type="component" value="Unplaced"/>
</dbReference>
<dbReference type="AlphaFoldDB" id="A0A914Q9F0"/>
<evidence type="ECO:0000313" key="2">
    <source>
        <dbReference type="WBParaSite" id="PDA_v2.g25740.t1"/>
    </source>
</evidence>
<keyword evidence="1" id="KW-1185">Reference proteome</keyword>